<accession>A0ABV5N2K0</accession>
<evidence type="ECO:0000313" key="1">
    <source>
        <dbReference type="EMBL" id="MFB9464500.1"/>
    </source>
</evidence>
<organism evidence="1 2">
    <name type="scientific">Streptomyces cinereospinus</name>
    <dbReference type="NCBI Taxonomy" id="285561"/>
    <lineage>
        <taxon>Bacteria</taxon>
        <taxon>Bacillati</taxon>
        <taxon>Actinomycetota</taxon>
        <taxon>Actinomycetes</taxon>
        <taxon>Kitasatosporales</taxon>
        <taxon>Streptomycetaceae</taxon>
        <taxon>Streptomyces</taxon>
    </lineage>
</organism>
<name>A0ABV5N2K0_9ACTN</name>
<protein>
    <submittedName>
        <fullName evidence="1">Uncharacterized protein</fullName>
    </submittedName>
</protein>
<dbReference type="Proteomes" id="UP001589709">
    <property type="component" value="Unassembled WGS sequence"/>
</dbReference>
<reference evidence="1 2" key="1">
    <citation type="submission" date="2024-09" db="EMBL/GenBank/DDBJ databases">
        <authorList>
            <person name="Sun Q."/>
            <person name="Mori K."/>
        </authorList>
    </citation>
    <scope>NUCLEOTIDE SEQUENCE [LARGE SCALE GENOMIC DNA]</scope>
    <source>
        <strain evidence="1 2">JCM 6917</strain>
    </source>
</reference>
<dbReference type="RefSeq" id="WP_381347055.1">
    <property type="nucleotide sequence ID" value="NZ_JBHMCY010000031.1"/>
</dbReference>
<comment type="caution">
    <text evidence="1">The sequence shown here is derived from an EMBL/GenBank/DDBJ whole genome shotgun (WGS) entry which is preliminary data.</text>
</comment>
<keyword evidence="2" id="KW-1185">Reference proteome</keyword>
<dbReference type="EMBL" id="JBHMCY010000031">
    <property type="protein sequence ID" value="MFB9464500.1"/>
    <property type="molecule type" value="Genomic_DNA"/>
</dbReference>
<gene>
    <name evidence="1" type="ORF">ACFF45_17740</name>
</gene>
<proteinExistence type="predicted"/>
<evidence type="ECO:0000313" key="2">
    <source>
        <dbReference type="Proteomes" id="UP001589709"/>
    </source>
</evidence>
<sequence length="84" mass="8918">MSADHARDAPGPFDGALFVDLDGQRARYECLRLGCPRRLEGPVCASDRVLGEDGTSVPRGPGGVAAFVDGIKAYHLSKHHGSTR</sequence>